<accession>A0A2S2NP81</accession>
<gene>
    <name evidence="1" type="ORF">g.68453</name>
</gene>
<evidence type="ECO:0000313" key="1">
    <source>
        <dbReference type="EMBL" id="MBY18948.1"/>
    </source>
</evidence>
<sequence>MRERQTRTYGTPSVSHTHPYALEMHMVIWFFIAANEHLPAGIIKLNAARRKQLNPSRINILHALPRPREGENRGSKARKVDFQDFFERKVFKHEYPTNTE</sequence>
<dbReference type="AlphaFoldDB" id="A0A2S2NP81"/>
<dbReference type="EMBL" id="GGMR01006329">
    <property type="protein sequence ID" value="MBY18948.1"/>
    <property type="molecule type" value="Transcribed_RNA"/>
</dbReference>
<organism evidence="1">
    <name type="scientific">Schizaphis graminum</name>
    <name type="common">Green bug aphid</name>
    <dbReference type="NCBI Taxonomy" id="13262"/>
    <lineage>
        <taxon>Eukaryota</taxon>
        <taxon>Metazoa</taxon>
        <taxon>Ecdysozoa</taxon>
        <taxon>Arthropoda</taxon>
        <taxon>Hexapoda</taxon>
        <taxon>Insecta</taxon>
        <taxon>Pterygota</taxon>
        <taxon>Neoptera</taxon>
        <taxon>Paraneoptera</taxon>
        <taxon>Hemiptera</taxon>
        <taxon>Sternorrhyncha</taxon>
        <taxon>Aphidomorpha</taxon>
        <taxon>Aphidoidea</taxon>
        <taxon>Aphididae</taxon>
        <taxon>Aphidini</taxon>
        <taxon>Schizaphis</taxon>
    </lineage>
</organism>
<protein>
    <submittedName>
        <fullName evidence="1">Uncharacterized protein</fullName>
    </submittedName>
</protein>
<name>A0A2S2NP81_SCHGA</name>
<proteinExistence type="predicted"/>
<reference evidence="1" key="1">
    <citation type="submission" date="2018-04" db="EMBL/GenBank/DDBJ databases">
        <title>Transcriptome of Schizaphis graminum biotype I.</title>
        <authorList>
            <person name="Scully E.D."/>
            <person name="Geib S.M."/>
            <person name="Palmer N.A."/>
            <person name="Koch K."/>
            <person name="Bradshaw J."/>
            <person name="Heng-Moss T."/>
            <person name="Sarath G."/>
        </authorList>
    </citation>
    <scope>NUCLEOTIDE SEQUENCE</scope>
</reference>